<feature type="coiled-coil region" evidence="1">
    <location>
        <begin position="480"/>
        <end position="752"/>
    </location>
</feature>
<proteinExistence type="predicted"/>
<name>A0A9P6PY55_9FUNG</name>
<evidence type="ECO:0000256" key="1">
    <source>
        <dbReference type="SAM" id="Coils"/>
    </source>
</evidence>
<feature type="compositionally biased region" description="Polar residues" evidence="2">
    <location>
        <begin position="1"/>
        <end position="22"/>
    </location>
</feature>
<accession>A0A9P6PY55</accession>
<reference evidence="3" key="1">
    <citation type="journal article" date="2020" name="Fungal Divers.">
        <title>Resolving the Mortierellaceae phylogeny through synthesis of multi-gene phylogenetics and phylogenomics.</title>
        <authorList>
            <person name="Vandepol N."/>
            <person name="Liber J."/>
            <person name="Desiro A."/>
            <person name="Na H."/>
            <person name="Kennedy M."/>
            <person name="Barry K."/>
            <person name="Grigoriev I.V."/>
            <person name="Miller A.N."/>
            <person name="O'Donnell K."/>
            <person name="Stajich J.E."/>
            <person name="Bonito G."/>
        </authorList>
    </citation>
    <scope>NUCLEOTIDE SEQUENCE</scope>
    <source>
        <strain evidence="3">KOD948</strain>
    </source>
</reference>
<dbReference type="AlphaFoldDB" id="A0A9P6PY55"/>
<dbReference type="EMBL" id="JAAAJA010000350">
    <property type="protein sequence ID" value="KAG0255409.1"/>
    <property type="molecule type" value="Genomic_DNA"/>
</dbReference>
<organism evidence="3 4">
    <name type="scientific">Mortierella polycephala</name>
    <dbReference type="NCBI Taxonomy" id="41804"/>
    <lineage>
        <taxon>Eukaryota</taxon>
        <taxon>Fungi</taxon>
        <taxon>Fungi incertae sedis</taxon>
        <taxon>Mucoromycota</taxon>
        <taxon>Mortierellomycotina</taxon>
        <taxon>Mortierellomycetes</taxon>
        <taxon>Mortierellales</taxon>
        <taxon>Mortierellaceae</taxon>
        <taxon>Mortierella</taxon>
    </lineage>
</organism>
<protein>
    <submittedName>
        <fullName evidence="3">Uncharacterized protein</fullName>
    </submittedName>
</protein>
<dbReference type="Gene3D" id="1.20.5.340">
    <property type="match status" value="1"/>
</dbReference>
<keyword evidence="1" id="KW-0175">Coiled coil</keyword>
<evidence type="ECO:0000256" key="2">
    <source>
        <dbReference type="SAM" id="MobiDB-lite"/>
    </source>
</evidence>
<evidence type="ECO:0000313" key="3">
    <source>
        <dbReference type="EMBL" id="KAG0255409.1"/>
    </source>
</evidence>
<comment type="caution">
    <text evidence="3">The sequence shown here is derived from an EMBL/GenBank/DDBJ whole genome shotgun (WGS) entry which is preliminary data.</text>
</comment>
<gene>
    <name evidence="3" type="ORF">BG011_005155</name>
</gene>
<keyword evidence="4" id="KW-1185">Reference proteome</keyword>
<feature type="compositionally biased region" description="Low complexity" evidence="2">
    <location>
        <begin position="215"/>
        <end position="231"/>
    </location>
</feature>
<feature type="region of interest" description="Disordered" evidence="2">
    <location>
        <begin position="1"/>
        <end position="73"/>
    </location>
</feature>
<dbReference type="OrthoDB" id="2408724at2759"/>
<evidence type="ECO:0000313" key="4">
    <source>
        <dbReference type="Proteomes" id="UP000726737"/>
    </source>
</evidence>
<feature type="region of interest" description="Disordered" evidence="2">
    <location>
        <begin position="182"/>
        <end position="231"/>
    </location>
</feature>
<sequence>MLRSSSSPAQVQPTSEQKSTVFSKKFSHKRTNSVSKPVDHPNNVGSLLQPPLQMGAPSTPQSQGRHSSLPYTNASLNDIGDSFTFIRPPPIAHRNSPNSRQKWSPVVHTIAPNVVSHHTHGIQDDGTAMDVPVREIKRLTDHDFDQTRRTIPYPVILEPLYQRLYDYHVCLKSARKKVLEQQQLQKRLHRQQQNADTRSNNDASRDINKDSIQNETSTPQSQTQSQSQPLSETYFQHRISDLEQQLVQSRRAHHNLLQDHVLSLKRISSSCLPLPQSAIQNSSTAKISAKEANAIKLILASVSLGTSAATDLNSVDVMGPAMNLTKSSLSLHDAVRNAQLRLARFSNGRIGKHDAATATSTMTVTEKTTATTSAATPAPASATGSTSMGMMNSDSDQSLGTLVDQHMLLRDATTRLLCAETELGMLKLLMVQSMKEISGLEEEVIRKQTELTHHQKVFDNLLELNRLGTDAQICENQMRITELEVQIKKQEQEMEVALNTVKSLEVDIQNLEMKLSLKRTEHTGVDMVYVERVRELEQDIDELREELAWQRFRFLEMEAFSLQVEEAAKKDKEELDTTKMMLQRALEQNGDEGGQMIDYLEKQHKKKKAEMQACLIKAQKTNNRLNKELSTLTFKITRVETLNEELADQTAKDRSEIQVLKQEAERLQAQSSFTPESLPSPVDQANEFSEGMRENLTSLEIQIDELSCTLRQKELDLEQALAETERLTLQLEQDLAQQKQEHKEEMTKFAEEKKLHAQRERACQNASVTLFQNMATKLQTELAETQEKLRDTTLCWGHTKEQLQKCEQSYRRRKKDLEDTTRSLHEVEETMAKLGDAIGMLEMEKEANMILVRALEERDRELRDMEYRLRVLEEERE</sequence>
<dbReference type="Proteomes" id="UP000726737">
    <property type="component" value="Unassembled WGS sequence"/>
</dbReference>
<feature type="region of interest" description="Disordered" evidence="2">
    <location>
        <begin position="358"/>
        <end position="390"/>
    </location>
</feature>
<feature type="compositionally biased region" description="Polar residues" evidence="2">
    <location>
        <begin position="56"/>
        <end position="73"/>
    </location>
</feature>
<feature type="compositionally biased region" description="Low complexity" evidence="2">
    <location>
        <begin position="358"/>
        <end position="387"/>
    </location>
</feature>